<evidence type="ECO:0000256" key="7">
    <source>
        <dbReference type="SAM" id="Phobius"/>
    </source>
</evidence>
<gene>
    <name evidence="10" type="ORF">GOP47_0008252</name>
</gene>
<evidence type="ECO:0000256" key="2">
    <source>
        <dbReference type="ARBA" id="ARBA00005648"/>
    </source>
</evidence>
<comment type="similarity">
    <text evidence="2">Belongs to the ERGIC family.</text>
</comment>
<dbReference type="Pfam" id="PF13850">
    <property type="entry name" value="ERGIC_N"/>
    <property type="match status" value="1"/>
</dbReference>
<feature type="domain" description="Endoplasmic reticulum vesicle transporter C-terminal" evidence="8">
    <location>
        <begin position="278"/>
        <end position="448"/>
    </location>
</feature>
<comment type="caution">
    <text evidence="10">The sequence shown here is derived from an EMBL/GenBank/DDBJ whole genome shotgun (WGS) entry which is preliminary data.</text>
</comment>
<dbReference type="GO" id="GO:0005783">
    <property type="term" value="C:endoplasmic reticulum"/>
    <property type="evidence" value="ECO:0007669"/>
    <property type="project" value="TreeGrafter"/>
</dbReference>
<evidence type="ECO:0000256" key="3">
    <source>
        <dbReference type="ARBA" id="ARBA00022692"/>
    </source>
</evidence>
<dbReference type="Proteomes" id="UP000886520">
    <property type="component" value="Chromosome 8"/>
</dbReference>
<evidence type="ECO:0000313" key="11">
    <source>
        <dbReference type="Proteomes" id="UP000886520"/>
    </source>
</evidence>
<feature type="transmembrane region" description="Helical" evidence="7">
    <location>
        <begin position="429"/>
        <end position="447"/>
    </location>
</feature>
<evidence type="ECO:0008006" key="12">
    <source>
        <dbReference type="Google" id="ProtNLM"/>
    </source>
</evidence>
<evidence type="ECO:0000313" key="10">
    <source>
        <dbReference type="EMBL" id="KAI5076187.1"/>
    </source>
</evidence>
<reference evidence="10" key="1">
    <citation type="submission" date="2021-01" db="EMBL/GenBank/DDBJ databases">
        <title>Adiantum capillus-veneris genome.</title>
        <authorList>
            <person name="Fang Y."/>
            <person name="Liao Q."/>
        </authorList>
    </citation>
    <scope>NUCLEOTIDE SEQUENCE</scope>
    <source>
        <strain evidence="10">H3</strain>
        <tissue evidence="10">Leaf</tissue>
    </source>
</reference>
<feature type="transmembrane region" description="Helical" evidence="7">
    <location>
        <begin position="90"/>
        <end position="115"/>
    </location>
</feature>
<feature type="transmembrane region" description="Helical" evidence="7">
    <location>
        <begin position="135"/>
        <end position="158"/>
    </location>
</feature>
<keyword evidence="4 7" id="KW-1133">Transmembrane helix</keyword>
<evidence type="ECO:0000256" key="5">
    <source>
        <dbReference type="ARBA" id="ARBA00023136"/>
    </source>
</evidence>
<dbReference type="EMBL" id="JABFUD020000008">
    <property type="protein sequence ID" value="KAI5076187.1"/>
    <property type="molecule type" value="Genomic_DNA"/>
</dbReference>
<accession>A0A9D4UYP4</accession>
<keyword evidence="11" id="KW-1185">Reference proteome</keyword>
<dbReference type="OrthoDB" id="270930at2759"/>
<sequence length="467" mass="53212">MACRSSTLWRLCQVECSFGADSLDAEATLGLSRFPPLVLFMRMKKKEQSRVGRVRRMRTRGGWHELDQGWRTYPQFTGRRACRKMQRENAILGAAQNLLIGGRAGVSMGIGLQALKKFDAFPHAEEHLTLKTSSGAIVSLVGLLIMVTLFVHELGFYLTTVTTHQMAVDHTQRETLPIHINMTFPALPCQILSVDAIDVSGKHEVDLDTNIWKLRLHKDGYILGSEYLSDLVERGHNKGHASDEHHKDGGEHEKDEDQHSHVHSHFHTFNKDPEKTIKEVKQAMQDHEGCRVFGVLDVERVAGNFHISIHGLSIVVAQQIFESVKQVNVSHIIHDLSFGPKYPGIHNPLDGTERILRDESGTFKYYLKIVPTEYQYLRGDTMKTNQFSVNEYFTELKNYDHNWPAVYFIYDLSPISVTIKEERRSFTHFITRLCAVLGGTFALTGLLDRWMYQLIELVTKSSEGLIR</sequence>
<evidence type="ECO:0000259" key="8">
    <source>
        <dbReference type="Pfam" id="PF07970"/>
    </source>
</evidence>
<dbReference type="GO" id="GO:0030134">
    <property type="term" value="C:COPII-coated ER to Golgi transport vesicle"/>
    <property type="evidence" value="ECO:0007669"/>
    <property type="project" value="TreeGrafter"/>
</dbReference>
<name>A0A9D4UYP4_ADICA</name>
<dbReference type="InterPro" id="IPR012936">
    <property type="entry name" value="Erv_C"/>
</dbReference>
<keyword evidence="3 7" id="KW-0812">Transmembrane</keyword>
<evidence type="ECO:0000256" key="4">
    <source>
        <dbReference type="ARBA" id="ARBA00022989"/>
    </source>
</evidence>
<evidence type="ECO:0000259" key="9">
    <source>
        <dbReference type="Pfam" id="PF13850"/>
    </source>
</evidence>
<proteinExistence type="inferred from homology"/>
<dbReference type="Pfam" id="PF07970">
    <property type="entry name" value="COPIIcoated_ERV"/>
    <property type="match status" value="1"/>
</dbReference>
<dbReference type="GO" id="GO:0016020">
    <property type="term" value="C:membrane"/>
    <property type="evidence" value="ECO:0007669"/>
    <property type="project" value="UniProtKB-SubCell"/>
</dbReference>
<dbReference type="AlphaFoldDB" id="A0A9D4UYP4"/>
<feature type="domain" description="Endoplasmic reticulum vesicle transporter N-terminal" evidence="9">
    <location>
        <begin position="115"/>
        <end position="204"/>
    </location>
</feature>
<feature type="compositionally biased region" description="Basic and acidic residues" evidence="6">
    <location>
        <begin position="236"/>
        <end position="260"/>
    </location>
</feature>
<keyword evidence="5 7" id="KW-0472">Membrane</keyword>
<dbReference type="PANTHER" id="PTHR10984">
    <property type="entry name" value="ENDOPLASMIC RETICULUM-GOLGI INTERMEDIATE COMPARTMENT PROTEIN"/>
    <property type="match status" value="1"/>
</dbReference>
<dbReference type="PANTHER" id="PTHR10984:SF25">
    <property type="entry name" value="ENDOPLASMIC RETICULUM-GOLGI INTERMEDIATE COMPARTMENT PROTEIN 3"/>
    <property type="match status" value="1"/>
</dbReference>
<organism evidence="10 11">
    <name type="scientific">Adiantum capillus-veneris</name>
    <name type="common">Maidenhair fern</name>
    <dbReference type="NCBI Taxonomy" id="13818"/>
    <lineage>
        <taxon>Eukaryota</taxon>
        <taxon>Viridiplantae</taxon>
        <taxon>Streptophyta</taxon>
        <taxon>Embryophyta</taxon>
        <taxon>Tracheophyta</taxon>
        <taxon>Polypodiopsida</taxon>
        <taxon>Polypodiidae</taxon>
        <taxon>Polypodiales</taxon>
        <taxon>Pteridineae</taxon>
        <taxon>Pteridaceae</taxon>
        <taxon>Vittarioideae</taxon>
        <taxon>Adiantum</taxon>
    </lineage>
</organism>
<dbReference type="InterPro" id="IPR039542">
    <property type="entry name" value="Erv_N"/>
</dbReference>
<evidence type="ECO:0000256" key="1">
    <source>
        <dbReference type="ARBA" id="ARBA00004141"/>
    </source>
</evidence>
<comment type="subcellular location">
    <subcellularLocation>
        <location evidence="1">Membrane</location>
        <topology evidence="1">Multi-pass membrane protein</topology>
    </subcellularLocation>
</comment>
<dbReference type="InterPro" id="IPR045888">
    <property type="entry name" value="Erv"/>
</dbReference>
<evidence type="ECO:0000256" key="6">
    <source>
        <dbReference type="SAM" id="MobiDB-lite"/>
    </source>
</evidence>
<feature type="region of interest" description="Disordered" evidence="6">
    <location>
        <begin position="236"/>
        <end position="271"/>
    </location>
</feature>
<protein>
    <recommendedName>
        <fullName evidence="12">Endoplasmic reticulum-Golgi intermediate compartment protein 3</fullName>
    </recommendedName>
</protein>